<sequence>MIKLNPLTSMLINFRSIYGENGSSGWQMWAYMIGSSLTVFVLGLWFFVRAWPKAVAKL</sequence>
<reference evidence="2" key="1">
    <citation type="submission" date="2020-05" db="EMBL/GenBank/DDBJ databases">
        <authorList>
            <person name="Chiriac C."/>
            <person name="Salcher M."/>
            <person name="Ghai R."/>
            <person name="Kavagutti S V."/>
        </authorList>
    </citation>
    <scope>NUCLEOTIDE SEQUENCE</scope>
</reference>
<feature type="transmembrane region" description="Helical" evidence="1">
    <location>
        <begin position="28"/>
        <end position="48"/>
    </location>
</feature>
<keyword evidence="1" id="KW-0812">Transmembrane</keyword>
<gene>
    <name evidence="2" type="ORF">UFOPK1425_00496</name>
</gene>
<organism evidence="2">
    <name type="scientific">freshwater metagenome</name>
    <dbReference type="NCBI Taxonomy" id="449393"/>
    <lineage>
        <taxon>unclassified sequences</taxon>
        <taxon>metagenomes</taxon>
        <taxon>ecological metagenomes</taxon>
    </lineage>
</organism>
<protein>
    <submittedName>
        <fullName evidence="2">Unannotated protein</fullName>
    </submittedName>
</protein>
<accession>A0A6J6BMC5</accession>
<evidence type="ECO:0000256" key="1">
    <source>
        <dbReference type="SAM" id="Phobius"/>
    </source>
</evidence>
<name>A0A6J6BMC5_9ZZZZ</name>
<dbReference type="AlphaFoldDB" id="A0A6J6BMC5"/>
<proteinExistence type="predicted"/>
<dbReference type="EMBL" id="CAEZSJ010000074">
    <property type="protein sequence ID" value="CAB4539757.1"/>
    <property type="molecule type" value="Genomic_DNA"/>
</dbReference>
<evidence type="ECO:0000313" key="2">
    <source>
        <dbReference type="EMBL" id="CAB4539757.1"/>
    </source>
</evidence>
<keyword evidence="1" id="KW-0472">Membrane</keyword>
<keyword evidence="1" id="KW-1133">Transmembrane helix</keyword>